<proteinExistence type="predicted"/>
<reference evidence="1 2" key="1">
    <citation type="journal article" date="2019" name="Emerg. Microbes Infect.">
        <title>Comprehensive subspecies identification of 175 nontuberculous mycobacteria species based on 7547 genomic profiles.</title>
        <authorList>
            <person name="Matsumoto Y."/>
            <person name="Kinjo T."/>
            <person name="Motooka D."/>
            <person name="Nabeya D."/>
            <person name="Jung N."/>
            <person name="Uechi K."/>
            <person name="Horii T."/>
            <person name="Iida T."/>
            <person name="Fujita J."/>
            <person name="Nakamura S."/>
        </authorList>
    </citation>
    <scope>NUCLEOTIDE SEQUENCE [LARGE SCALE GENOMIC DNA]</scope>
    <source>
        <strain evidence="1 2">JCM 16367</strain>
    </source>
</reference>
<name>A0A7I7PBW9_9MYCO</name>
<accession>A0A7I7PBW9</accession>
<dbReference type="Proteomes" id="UP000466894">
    <property type="component" value="Chromosome"/>
</dbReference>
<dbReference type="EMBL" id="AP022583">
    <property type="protein sequence ID" value="BBY06026.1"/>
    <property type="molecule type" value="Genomic_DNA"/>
</dbReference>
<organism evidence="1 2">
    <name type="scientific">Mycobacterium noviomagense</name>
    <dbReference type="NCBI Taxonomy" id="459858"/>
    <lineage>
        <taxon>Bacteria</taxon>
        <taxon>Bacillati</taxon>
        <taxon>Actinomycetota</taxon>
        <taxon>Actinomycetes</taxon>
        <taxon>Mycobacteriales</taxon>
        <taxon>Mycobacteriaceae</taxon>
        <taxon>Mycobacterium</taxon>
    </lineage>
</organism>
<sequence length="48" mass="5294">MGYHQAAKSKPSSTEAERKAFGNLYADKYAVEGLTPAEAWKVYAAEEK</sequence>
<evidence type="ECO:0000313" key="1">
    <source>
        <dbReference type="EMBL" id="BBY06026.1"/>
    </source>
</evidence>
<dbReference type="RefSeq" id="WP_139797975.1">
    <property type="nucleotide sequence ID" value="NZ_MVIC01000046.1"/>
</dbReference>
<gene>
    <name evidence="1" type="ORF">MNVI_13440</name>
</gene>
<dbReference type="AlphaFoldDB" id="A0A7I7PBW9"/>
<evidence type="ECO:0000313" key="2">
    <source>
        <dbReference type="Proteomes" id="UP000466894"/>
    </source>
</evidence>
<protein>
    <submittedName>
        <fullName evidence="1">Uncharacterized protein</fullName>
    </submittedName>
</protein>
<dbReference type="KEGG" id="mnv:MNVI_13440"/>